<dbReference type="EMBL" id="CP028941">
    <property type="protein sequence ID" value="QKM62384.1"/>
    <property type="molecule type" value="Genomic_DNA"/>
</dbReference>
<comment type="pathway">
    <text evidence="1">Lipid metabolism.</text>
</comment>
<evidence type="ECO:0000259" key="7">
    <source>
        <dbReference type="SMART" id="SM00563"/>
    </source>
</evidence>
<evidence type="ECO:0000256" key="1">
    <source>
        <dbReference type="ARBA" id="ARBA00005189"/>
    </source>
</evidence>
<dbReference type="GO" id="GO:0006654">
    <property type="term" value="P:phosphatidic acid biosynthetic process"/>
    <property type="evidence" value="ECO:0007669"/>
    <property type="project" value="TreeGrafter"/>
</dbReference>
<gene>
    <name evidence="8" type="ORF">DCO16_04485</name>
</gene>
<dbReference type="InterPro" id="IPR002123">
    <property type="entry name" value="Plipid/glycerol_acylTrfase"/>
</dbReference>
<dbReference type="PANTHER" id="PTHR10434">
    <property type="entry name" value="1-ACYL-SN-GLYCEROL-3-PHOSPHATE ACYLTRANSFERASE"/>
    <property type="match status" value="1"/>
</dbReference>
<keyword evidence="3 8" id="KW-0808">Transferase</keyword>
<dbReference type="SUPFAM" id="SSF69593">
    <property type="entry name" value="Glycerol-3-phosphate (1)-acyltransferase"/>
    <property type="match status" value="1"/>
</dbReference>
<dbReference type="KEGG" id="pani:DCO16_04485"/>
<evidence type="ECO:0000256" key="2">
    <source>
        <dbReference type="ARBA" id="ARBA00022516"/>
    </source>
</evidence>
<evidence type="ECO:0000256" key="3">
    <source>
        <dbReference type="ARBA" id="ARBA00022679"/>
    </source>
</evidence>
<dbReference type="GO" id="GO:0003841">
    <property type="term" value="F:1-acylglycerol-3-phosphate O-acyltransferase activity"/>
    <property type="evidence" value="ECO:0007669"/>
    <property type="project" value="TreeGrafter"/>
</dbReference>
<dbReference type="Proteomes" id="UP000500806">
    <property type="component" value="Chromosome"/>
</dbReference>
<organism evidence="8 9">
    <name type="scientific">Polynucleobacter antarcticus</name>
    <dbReference type="NCBI Taxonomy" id="1743162"/>
    <lineage>
        <taxon>Bacteria</taxon>
        <taxon>Pseudomonadati</taxon>
        <taxon>Pseudomonadota</taxon>
        <taxon>Betaproteobacteria</taxon>
        <taxon>Burkholderiales</taxon>
        <taxon>Burkholderiaceae</taxon>
        <taxon>Polynucleobacter</taxon>
    </lineage>
</organism>
<keyword evidence="2" id="KW-0444">Lipid biosynthesis</keyword>
<keyword evidence="4" id="KW-0443">Lipid metabolism</keyword>
<accession>A0A6M9PJS9</accession>
<reference evidence="8 9" key="1">
    <citation type="submission" date="2018-04" db="EMBL/GenBank/DDBJ databases">
        <title>Polynucleobacter sp. LimPoW16 genome.</title>
        <authorList>
            <person name="Hahn M.W."/>
        </authorList>
    </citation>
    <scope>NUCLEOTIDE SEQUENCE [LARGE SCALE GENOMIC DNA]</scope>
    <source>
        <strain evidence="8 9">LimPoW16</strain>
    </source>
</reference>
<dbReference type="SMART" id="SM00563">
    <property type="entry name" value="PlsC"/>
    <property type="match status" value="1"/>
</dbReference>
<dbReference type="RefSeq" id="WP_173942534.1">
    <property type="nucleotide sequence ID" value="NZ_CBCSCD010000004.1"/>
</dbReference>
<sequence length="248" mass="27901">MYRSWVWLQIGVHIICGASTLCFIFPFLNRYQKDLKIQVWSRRLLKIFNLKLVVHGADLLPSSPYLLVSNHISWLDIHVINAFKPVRFVAKSEVASWPIFGWMALQLGTVFIQRDSARQARQVVEQMAVVLHSESICIFPEGTSTAGEQVLPFKPNLFESALSSQSPAYPMAIQYLSLATGLRSEAPAFIGDMGLLESMSNMVNTPNLYAQITILSHFESINLASPDRKQLATYCQEAIARVIEKQPS</sequence>
<evidence type="ECO:0000313" key="9">
    <source>
        <dbReference type="Proteomes" id="UP000500806"/>
    </source>
</evidence>
<evidence type="ECO:0000313" key="8">
    <source>
        <dbReference type="EMBL" id="QKM62384.1"/>
    </source>
</evidence>
<keyword evidence="6" id="KW-0812">Transmembrane</keyword>
<dbReference type="Pfam" id="PF01553">
    <property type="entry name" value="Acyltransferase"/>
    <property type="match status" value="1"/>
</dbReference>
<feature type="domain" description="Phospholipid/glycerol acyltransferase" evidence="7">
    <location>
        <begin position="65"/>
        <end position="176"/>
    </location>
</feature>
<evidence type="ECO:0000256" key="6">
    <source>
        <dbReference type="SAM" id="Phobius"/>
    </source>
</evidence>
<keyword evidence="6" id="KW-0472">Membrane</keyword>
<dbReference type="PANTHER" id="PTHR10434:SF64">
    <property type="entry name" value="1-ACYL-SN-GLYCEROL-3-PHOSPHATE ACYLTRANSFERASE-RELATED"/>
    <property type="match status" value="1"/>
</dbReference>
<dbReference type="CDD" id="cd07989">
    <property type="entry name" value="LPLAT_AGPAT-like"/>
    <property type="match status" value="1"/>
</dbReference>
<keyword evidence="6" id="KW-1133">Transmembrane helix</keyword>
<name>A0A6M9PJS9_9BURK</name>
<feature type="transmembrane region" description="Helical" evidence="6">
    <location>
        <begin position="6"/>
        <end position="28"/>
    </location>
</feature>
<protein>
    <submittedName>
        <fullName evidence="8">1-acyl-sn-glycerol-3-phosphate acyltransferase</fullName>
    </submittedName>
</protein>
<dbReference type="AlphaFoldDB" id="A0A6M9PJS9"/>
<proteinExistence type="predicted"/>
<keyword evidence="5 8" id="KW-0012">Acyltransferase</keyword>
<keyword evidence="9" id="KW-1185">Reference proteome</keyword>
<evidence type="ECO:0000256" key="5">
    <source>
        <dbReference type="ARBA" id="ARBA00023315"/>
    </source>
</evidence>
<evidence type="ECO:0000256" key="4">
    <source>
        <dbReference type="ARBA" id="ARBA00023098"/>
    </source>
</evidence>